<feature type="non-terminal residue" evidence="1">
    <location>
        <position position="1"/>
    </location>
</feature>
<comment type="caution">
    <text evidence="1">The sequence shown here is derived from an EMBL/GenBank/DDBJ whole genome shotgun (WGS) entry which is preliminary data.</text>
</comment>
<accession>W1Y2F2</accession>
<name>W1Y2F2_9ZZZZ</name>
<evidence type="ECO:0000313" key="1">
    <source>
        <dbReference type="EMBL" id="ETJ36723.1"/>
    </source>
</evidence>
<gene>
    <name evidence="1" type="ORF">Q604_UNBC09021G0002</name>
</gene>
<dbReference type="EMBL" id="AZMM01009021">
    <property type="protein sequence ID" value="ETJ36723.1"/>
    <property type="molecule type" value="Genomic_DNA"/>
</dbReference>
<reference evidence="1" key="1">
    <citation type="submission" date="2013-12" db="EMBL/GenBank/DDBJ databases">
        <title>A Varibaculum cambriense genome reconstructed from a premature infant gut community with otherwise low bacterial novelty that shifts toward anaerobic metabolism during the third week of life.</title>
        <authorList>
            <person name="Brown C.T."/>
            <person name="Sharon I."/>
            <person name="Thomas B.C."/>
            <person name="Castelle C.J."/>
            <person name="Morowitz M.J."/>
            <person name="Banfield J.F."/>
        </authorList>
    </citation>
    <scope>NUCLEOTIDE SEQUENCE</scope>
</reference>
<dbReference type="AlphaFoldDB" id="W1Y2F2"/>
<organism evidence="1">
    <name type="scientific">human gut metagenome</name>
    <dbReference type="NCBI Taxonomy" id="408170"/>
    <lineage>
        <taxon>unclassified sequences</taxon>
        <taxon>metagenomes</taxon>
        <taxon>organismal metagenomes</taxon>
    </lineage>
</organism>
<proteinExistence type="predicted"/>
<protein>
    <submittedName>
        <fullName evidence="1">Uncharacterized protein</fullName>
    </submittedName>
</protein>
<sequence>LVNNYIYILEIPINIISKLRSLLIKNLNSITTQKESANSHSLFSCIIIKRSFQ</sequence>